<reference evidence="2" key="1">
    <citation type="submission" date="2009-10" db="EMBL/GenBank/DDBJ databases">
        <title>Diversity of trophic interactions inside an arsenic-rich microbial ecosystem.</title>
        <authorList>
            <person name="Bertin P.N."/>
            <person name="Heinrich-Salmeron A."/>
            <person name="Pelletier E."/>
            <person name="Goulhen-Chollet F."/>
            <person name="Arsene-Ploetze F."/>
            <person name="Gallien S."/>
            <person name="Calteau A."/>
            <person name="Vallenet D."/>
            <person name="Casiot C."/>
            <person name="Chane-Woon-Ming B."/>
            <person name="Giloteaux L."/>
            <person name="Barakat M."/>
            <person name="Bonnefoy V."/>
            <person name="Bruneel O."/>
            <person name="Chandler M."/>
            <person name="Cleiss J."/>
            <person name="Duran R."/>
            <person name="Elbaz-Poulichet F."/>
            <person name="Fonknechten N."/>
            <person name="Lauga B."/>
            <person name="Mornico D."/>
            <person name="Ortet P."/>
            <person name="Schaeffer C."/>
            <person name="Siguier P."/>
            <person name="Alexander Thil Smith A."/>
            <person name="Van Dorsselaer A."/>
            <person name="Weissenbach J."/>
            <person name="Medigue C."/>
            <person name="Le Paslier D."/>
        </authorList>
    </citation>
    <scope>NUCLEOTIDE SEQUENCE</scope>
</reference>
<sequence length="141" mass="15849">MCASDASGVLHENLIPIRAFPMSAPNLGVSLVDAQGHEWAWIEDLAALPENLRNVLDAQLAEREFQPEILRILDVSSYSTPSRWHVVTNRGETELVLKGEEDIRRLSSHRLLIAAENGLHFLIADTQQLDGASKRRLERFL</sequence>
<dbReference type="AlphaFoldDB" id="E6QS49"/>
<gene>
    <name evidence="2" type="ORF">CARN7_0832</name>
</gene>
<protein>
    <recommendedName>
        <fullName evidence="1">DUF1854 domain-containing protein</fullName>
    </recommendedName>
</protein>
<accession>E6QS49</accession>
<organism evidence="2">
    <name type="scientific">mine drainage metagenome</name>
    <dbReference type="NCBI Taxonomy" id="410659"/>
    <lineage>
        <taxon>unclassified sequences</taxon>
        <taxon>metagenomes</taxon>
        <taxon>ecological metagenomes</taxon>
    </lineage>
</organism>
<comment type="caution">
    <text evidence="2">The sequence shown here is derived from an EMBL/GenBank/DDBJ whole genome shotgun (WGS) entry which is preliminary data.</text>
</comment>
<feature type="domain" description="DUF1854" evidence="1">
    <location>
        <begin position="11"/>
        <end position="140"/>
    </location>
</feature>
<name>E6QS49_9ZZZZ</name>
<dbReference type="Pfam" id="PF08909">
    <property type="entry name" value="DUF1854"/>
    <property type="match status" value="1"/>
</dbReference>
<dbReference type="EMBL" id="CABR01000069">
    <property type="protein sequence ID" value="CBI10071.1"/>
    <property type="molecule type" value="Genomic_DNA"/>
</dbReference>
<proteinExistence type="predicted"/>
<evidence type="ECO:0000259" key="1">
    <source>
        <dbReference type="Pfam" id="PF08909"/>
    </source>
</evidence>
<evidence type="ECO:0000313" key="2">
    <source>
        <dbReference type="EMBL" id="CBI10071.1"/>
    </source>
</evidence>
<dbReference type="InterPro" id="IPR015005">
    <property type="entry name" value="DUF1854"/>
</dbReference>